<evidence type="ECO:0000256" key="4">
    <source>
        <dbReference type="ARBA" id="ARBA00011233"/>
    </source>
</evidence>
<dbReference type="PANTHER" id="PTHR30246">
    <property type="entry name" value="2-KETO-3-DEOXY-6-PHOSPHOGLUCONATE ALDOLASE"/>
    <property type="match status" value="1"/>
</dbReference>
<evidence type="ECO:0000313" key="9">
    <source>
        <dbReference type="EMBL" id="GEP53405.1"/>
    </source>
</evidence>
<dbReference type="InterPro" id="IPR013785">
    <property type="entry name" value="Aldolase_TIM"/>
</dbReference>
<keyword evidence="10" id="KW-1185">Reference proteome</keyword>
<dbReference type="Proteomes" id="UP000321058">
    <property type="component" value="Unassembled WGS sequence"/>
</dbReference>
<organism evidence="9 10">
    <name type="scientific">Reyranella soli</name>
    <dbReference type="NCBI Taxonomy" id="1230389"/>
    <lineage>
        <taxon>Bacteria</taxon>
        <taxon>Pseudomonadati</taxon>
        <taxon>Pseudomonadota</taxon>
        <taxon>Alphaproteobacteria</taxon>
        <taxon>Hyphomicrobiales</taxon>
        <taxon>Reyranellaceae</taxon>
        <taxon>Reyranella</taxon>
    </lineage>
</organism>
<keyword evidence="8" id="KW-0119">Carbohydrate metabolism</keyword>
<evidence type="ECO:0000256" key="6">
    <source>
        <dbReference type="ARBA" id="ARBA00023239"/>
    </source>
</evidence>
<comment type="subunit">
    <text evidence="4">Homotrimer.</text>
</comment>
<reference evidence="9 10" key="1">
    <citation type="submission" date="2019-07" db="EMBL/GenBank/DDBJ databases">
        <title>Whole genome shotgun sequence of Reyranella soli NBRC 108950.</title>
        <authorList>
            <person name="Hosoyama A."/>
            <person name="Uohara A."/>
            <person name="Ohji S."/>
            <person name="Ichikawa N."/>
        </authorList>
    </citation>
    <scope>NUCLEOTIDE SEQUENCE [LARGE SCALE GENOMIC DNA]</scope>
    <source>
        <strain evidence="9 10">NBRC 108950</strain>
    </source>
</reference>
<dbReference type="EMBL" id="BKAJ01000010">
    <property type="protein sequence ID" value="GEP53405.1"/>
    <property type="molecule type" value="Genomic_DNA"/>
</dbReference>
<comment type="catalytic activity">
    <reaction evidence="1">
        <text>2-dehydro-3-deoxy-6-phospho-D-gluconate = D-glyceraldehyde 3-phosphate + pyruvate</text>
        <dbReference type="Rhea" id="RHEA:17089"/>
        <dbReference type="ChEBI" id="CHEBI:15361"/>
        <dbReference type="ChEBI" id="CHEBI:57569"/>
        <dbReference type="ChEBI" id="CHEBI:59776"/>
        <dbReference type="EC" id="4.1.2.14"/>
    </reaction>
</comment>
<dbReference type="InterPro" id="IPR000887">
    <property type="entry name" value="Aldlse_KDPG_KHG"/>
</dbReference>
<dbReference type="EC" id="4.1.2.14" evidence="5"/>
<dbReference type="GO" id="GO:0008675">
    <property type="term" value="F:2-dehydro-3-deoxy-phosphogluconate aldolase activity"/>
    <property type="evidence" value="ECO:0007669"/>
    <property type="project" value="UniProtKB-EC"/>
</dbReference>
<evidence type="ECO:0000256" key="7">
    <source>
        <dbReference type="ARBA" id="ARBA00023270"/>
    </source>
</evidence>
<accession>A0A512N341</accession>
<dbReference type="SUPFAM" id="SSF51569">
    <property type="entry name" value="Aldolase"/>
    <property type="match status" value="1"/>
</dbReference>
<dbReference type="InterPro" id="IPR031337">
    <property type="entry name" value="KDPG/KHG_AS_1"/>
</dbReference>
<evidence type="ECO:0000256" key="5">
    <source>
        <dbReference type="ARBA" id="ARBA00013063"/>
    </source>
</evidence>
<comment type="similarity">
    <text evidence="3">Belongs to the KHG/KDPG aldolase family.</text>
</comment>
<dbReference type="Gene3D" id="3.20.20.70">
    <property type="entry name" value="Aldolase class I"/>
    <property type="match status" value="1"/>
</dbReference>
<evidence type="ECO:0000256" key="3">
    <source>
        <dbReference type="ARBA" id="ARBA00006906"/>
    </source>
</evidence>
<dbReference type="InterPro" id="IPR031338">
    <property type="entry name" value="KDPG/KHG_AS_2"/>
</dbReference>
<evidence type="ECO:0000256" key="2">
    <source>
        <dbReference type="ARBA" id="ARBA00004736"/>
    </source>
</evidence>
<sequence>MDISAITALAPVIPVLTIERPADGVPLARALVKGGLPVLEITLRTRTAMEALEAIAKEVPDAVVGAGTVLVAAQVEQIQRLGAKFAVSPGSTPDLVTATKAAGLPFLPGVQTVSEAMLLAEQGYRVLKFFPAAPAGGLAWLKAVGAPLAGLRFCPTGGIGADTAQAYLALHNVTCVGGSWVAPAAAVDAKDWSQIERLAAAASNYKRS</sequence>
<dbReference type="NCBIfam" id="TIGR01182">
    <property type="entry name" value="eda"/>
    <property type="match status" value="1"/>
</dbReference>
<comment type="pathway">
    <text evidence="2">Carbohydrate acid metabolism; 2-dehydro-3-deoxy-D-gluconate degradation; D-glyceraldehyde 3-phosphate and pyruvate from 2-dehydro-3-deoxy-D-gluconate: step 2/2.</text>
</comment>
<protein>
    <recommendedName>
        <fullName evidence="5">2-dehydro-3-deoxy-phosphogluconate aldolase</fullName>
        <ecNumber evidence="5">4.1.2.14</ecNumber>
    </recommendedName>
</protein>
<proteinExistence type="inferred from homology"/>
<comment type="caution">
    <text evidence="9">The sequence shown here is derived from an EMBL/GenBank/DDBJ whole genome shotgun (WGS) entry which is preliminary data.</text>
</comment>
<dbReference type="PROSITE" id="PS00160">
    <property type="entry name" value="ALDOLASE_KDPG_KHG_2"/>
    <property type="match status" value="1"/>
</dbReference>
<dbReference type="NCBIfam" id="NF004325">
    <property type="entry name" value="PRK05718.1"/>
    <property type="match status" value="1"/>
</dbReference>
<keyword evidence="6" id="KW-0456">Lyase</keyword>
<dbReference type="Pfam" id="PF01081">
    <property type="entry name" value="Aldolase"/>
    <property type="match status" value="1"/>
</dbReference>
<dbReference type="PROSITE" id="PS00159">
    <property type="entry name" value="ALDOLASE_KDPG_KHG_1"/>
    <property type="match status" value="1"/>
</dbReference>
<gene>
    <name evidence="9" type="ORF">RSO01_05710</name>
</gene>
<dbReference type="RefSeq" id="WP_246157996.1">
    <property type="nucleotide sequence ID" value="NZ_BKAJ01000010.1"/>
</dbReference>
<dbReference type="CDD" id="cd00452">
    <property type="entry name" value="KDPG_aldolase"/>
    <property type="match status" value="1"/>
</dbReference>
<name>A0A512N341_9HYPH</name>
<dbReference type="AlphaFoldDB" id="A0A512N341"/>
<dbReference type="PANTHER" id="PTHR30246:SF1">
    <property type="entry name" value="2-DEHYDRO-3-DEOXY-6-PHOSPHOGALACTONATE ALDOLASE-RELATED"/>
    <property type="match status" value="1"/>
</dbReference>
<evidence type="ECO:0000256" key="1">
    <source>
        <dbReference type="ARBA" id="ARBA00000654"/>
    </source>
</evidence>
<keyword evidence="7" id="KW-0704">Schiff base</keyword>
<evidence type="ECO:0000313" key="10">
    <source>
        <dbReference type="Proteomes" id="UP000321058"/>
    </source>
</evidence>
<evidence type="ECO:0000256" key="8">
    <source>
        <dbReference type="ARBA" id="ARBA00023277"/>
    </source>
</evidence>